<keyword evidence="5 11" id="KW-0812">Transmembrane</keyword>
<dbReference type="OrthoDB" id="6683853at2759"/>
<evidence type="ECO:0000313" key="13">
    <source>
        <dbReference type="EMBL" id="OMH84130.1"/>
    </source>
</evidence>
<evidence type="ECO:0000256" key="6">
    <source>
        <dbReference type="ARBA" id="ARBA00022792"/>
    </source>
</evidence>
<comment type="subcellular location">
    <subcellularLocation>
        <location evidence="1 11">Mitochondrion inner membrane</location>
        <topology evidence="1 11">Single-pass membrane protein</topology>
    </subcellularLocation>
</comment>
<name>A0A1R1PNN8_ZANCU</name>
<reference evidence="14" key="2">
    <citation type="submission" date="2017-01" db="EMBL/GenBank/DDBJ databases">
        <authorList>
            <person name="Wang Y."/>
            <person name="White M."/>
            <person name="Kvist S."/>
            <person name="Moncalvo J.-M."/>
        </authorList>
    </citation>
    <scope>NUCLEOTIDE SEQUENCE [LARGE SCALE GENOMIC DNA]</scope>
    <source>
        <strain evidence="14">COL-18-3</strain>
    </source>
</reference>
<gene>
    <name evidence="13" type="ORF">AX774_g2357</name>
    <name evidence="12" type="ORF">AX774_g3988</name>
</gene>
<evidence type="ECO:0000256" key="9">
    <source>
        <dbReference type="ARBA" id="ARBA00023128"/>
    </source>
</evidence>
<dbReference type="GO" id="GO:0045275">
    <property type="term" value="C:respiratory chain complex III"/>
    <property type="evidence" value="ECO:0007669"/>
    <property type="project" value="UniProtKB-UniRule"/>
</dbReference>
<evidence type="ECO:0000256" key="11">
    <source>
        <dbReference type="RuleBase" id="RU368118"/>
    </source>
</evidence>
<keyword evidence="14" id="KW-1185">Reference proteome</keyword>
<reference evidence="12" key="1">
    <citation type="submission" date="2017-01" db="EMBL/GenBank/DDBJ databases">
        <authorList>
            <person name="Mah S.A."/>
            <person name="Swanson W.J."/>
            <person name="Moy G.W."/>
            <person name="Vacquier V.D."/>
        </authorList>
    </citation>
    <scope>NUCLEOTIDE SEQUENCE [LARGE SCALE GENOMIC DNA]</scope>
    <source>
        <strain evidence="12">COL-18-3</strain>
    </source>
</reference>
<comment type="caution">
    <text evidence="12">The sequence shown here is derived from an EMBL/GenBank/DDBJ whole genome shotgun (WGS) entry which is preliminary data.</text>
</comment>
<evidence type="ECO:0000313" key="14">
    <source>
        <dbReference type="Proteomes" id="UP000188320"/>
    </source>
</evidence>
<dbReference type="InterPro" id="IPR036642">
    <property type="entry name" value="Cyt_bc1_su8_sf"/>
</dbReference>
<keyword evidence="10 11" id="KW-0472">Membrane</keyword>
<dbReference type="FunFam" id="1.20.5.210:FF:000001">
    <property type="entry name" value="Cytochrome b-c1 complex subunit 8"/>
    <property type="match status" value="1"/>
</dbReference>
<keyword evidence="4 11" id="KW-0679">Respiratory chain</keyword>
<dbReference type="PANTHER" id="PTHR12119:SF2">
    <property type="entry name" value="CYTOCHROME B-C1 COMPLEX SUBUNIT 8"/>
    <property type="match status" value="1"/>
</dbReference>
<dbReference type="EMBL" id="LSSK01000248">
    <property type="protein sequence ID" value="OMH84130.1"/>
    <property type="molecule type" value="Genomic_DNA"/>
</dbReference>
<evidence type="ECO:0000313" key="12">
    <source>
        <dbReference type="EMBL" id="OMH82523.1"/>
    </source>
</evidence>
<evidence type="ECO:0000256" key="10">
    <source>
        <dbReference type="ARBA" id="ARBA00023136"/>
    </source>
</evidence>
<dbReference type="AlphaFoldDB" id="A0A1R1PNN8"/>
<dbReference type="InterPro" id="IPR004205">
    <property type="entry name" value="Cyt_bc1_su8"/>
</dbReference>
<dbReference type="GO" id="GO:0006122">
    <property type="term" value="P:mitochondrial electron transport, ubiquinol to cytochrome c"/>
    <property type="evidence" value="ECO:0007669"/>
    <property type="project" value="UniProtKB-UniRule"/>
</dbReference>
<evidence type="ECO:0000256" key="1">
    <source>
        <dbReference type="ARBA" id="ARBA00004434"/>
    </source>
</evidence>
<evidence type="ECO:0000256" key="8">
    <source>
        <dbReference type="ARBA" id="ARBA00022989"/>
    </source>
</evidence>
<comment type="function">
    <text evidence="11">Component of the ubiquinol-cytochrome c oxidoreductase, a multisubunit transmembrane complex that is part of the mitochondrial electron transport chain which drives oxidative phosphorylation. The complex plays an important role in the uptake of multiple carbon sources present in different host niches.</text>
</comment>
<evidence type="ECO:0000256" key="5">
    <source>
        <dbReference type="ARBA" id="ARBA00022692"/>
    </source>
</evidence>
<protein>
    <recommendedName>
        <fullName evidence="11">Cytochrome b-c1 complex subunit 8</fullName>
    </recommendedName>
    <alternativeName>
        <fullName evidence="11">Complex III subunit 8</fullName>
    </alternativeName>
</protein>
<dbReference type="Proteomes" id="UP000188320">
    <property type="component" value="Unassembled WGS sequence"/>
</dbReference>
<accession>A0A1R1PNN8</accession>
<organism evidence="12 14">
    <name type="scientific">Zancudomyces culisetae</name>
    <name type="common">Gut fungus</name>
    <name type="synonym">Smittium culisetae</name>
    <dbReference type="NCBI Taxonomy" id="1213189"/>
    <lineage>
        <taxon>Eukaryota</taxon>
        <taxon>Fungi</taxon>
        <taxon>Fungi incertae sedis</taxon>
        <taxon>Zoopagomycota</taxon>
        <taxon>Kickxellomycotina</taxon>
        <taxon>Harpellomycetes</taxon>
        <taxon>Harpellales</taxon>
        <taxon>Legeriomycetaceae</taxon>
        <taxon>Zancudomyces</taxon>
    </lineage>
</organism>
<proteinExistence type="inferred from homology"/>
<dbReference type="Pfam" id="PF02939">
    <property type="entry name" value="UcrQ"/>
    <property type="match status" value="1"/>
</dbReference>
<dbReference type="Gene3D" id="1.20.5.210">
    <property type="entry name" value="Cytochrome b-c1 complex subunit 8"/>
    <property type="match status" value="1"/>
</dbReference>
<dbReference type="PANTHER" id="PTHR12119">
    <property type="entry name" value="UBIQUINOL-CYTOCHROME C REDUCTASE COMPLEX UBIQUINONE-BINDING PROTEIN QP-C"/>
    <property type="match status" value="1"/>
</dbReference>
<comment type="similarity">
    <text evidence="2 11">Belongs to the UQCRQ/QCR8 family.</text>
</comment>
<dbReference type="SUPFAM" id="SSF81508">
    <property type="entry name" value="Ubiquinone-binding protein QP-C of cytochrome bc1 complex (Ubiquinol-cytochrome c reductase)"/>
    <property type="match status" value="1"/>
</dbReference>
<dbReference type="GO" id="GO:0005743">
    <property type="term" value="C:mitochondrial inner membrane"/>
    <property type="evidence" value="ECO:0007669"/>
    <property type="project" value="UniProtKB-SubCell"/>
</dbReference>
<evidence type="ECO:0000256" key="3">
    <source>
        <dbReference type="ARBA" id="ARBA00022448"/>
    </source>
</evidence>
<keyword evidence="6 11" id="KW-0999">Mitochondrion inner membrane</keyword>
<keyword evidence="9 11" id="KW-0496">Mitochondrion</keyword>
<comment type="subunit">
    <text evidence="11">Component of the ubiquinol-cytochrome c oxidoreductase (cytochrome b-c1 complex, complex III, CIII), a multisubunit enzyme composed of 3 respiratory subunits cytochrome b, cytochrome c1 and Rieske protein, 2 core protein subunits, and additional low-molecular weight protein subunits. The complex exists as an obligatory dimer and forms supercomplexes (SCs) in the inner mitochondrial membrane with cytochrome c oxidase (complex IV, CIV).</text>
</comment>
<keyword evidence="3 11" id="KW-0813">Transport</keyword>
<sequence length="86" mass="9479">MAGGYSGWWGRMGGPKEKGFITYTLSPFELKPMKGVLKNGPANVVRRTARQLPYVVPSLILLISVYSYGKKRSAYLHSKAGHAEAH</sequence>
<evidence type="ECO:0000256" key="7">
    <source>
        <dbReference type="ARBA" id="ARBA00022982"/>
    </source>
</evidence>
<keyword evidence="7 11" id="KW-0249">Electron transport</keyword>
<dbReference type="EMBL" id="LSSK01000646">
    <property type="protein sequence ID" value="OMH82523.1"/>
    <property type="molecule type" value="Genomic_DNA"/>
</dbReference>
<keyword evidence="8 11" id="KW-1133">Transmembrane helix</keyword>
<feature type="transmembrane region" description="Helical" evidence="11">
    <location>
        <begin position="51"/>
        <end position="69"/>
    </location>
</feature>
<evidence type="ECO:0000256" key="4">
    <source>
        <dbReference type="ARBA" id="ARBA00022660"/>
    </source>
</evidence>
<evidence type="ECO:0000256" key="2">
    <source>
        <dbReference type="ARBA" id="ARBA00007668"/>
    </source>
</evidence>